<evidence type="ECO:0000313" key="2">
    <source>
        <dbReference type="Proteomes" id="UP000054537"/>
    </source>
</evidence>
<dbReference type="EMBL" id="JRTT01000011">
    <property type="protein sequence ID" value="KHD77404.1"/>
    <property type="molecule type" value="Genomic_DNA"/>
</dbReference>
<reference evidence="1 2" key="1">
    <citation type="submission" date="2014-10" db="EMBL/GenBank/DDBJ databases">
        <title>Draft genome sequence of Actinoplanes utahensis NRRL 12052.</title>
        <authorList>
            <person name="Velasco-Bucheli B."/>
            <person name="del Cerro C."/>
            <person name="Hormigo D."/>
            <person name="Garcia J.L."/>
            <person name="Acebal C."/>
            <person name="Arroyo M."/>
            <person name="de la Mata I."/>
        </authorList>
    </citation>
    <scope>NUCLEOTIDE SEQUENCE [LARGE SCALE GENOMIC DNA]</scope>
    <source>
        <strain evidence="1 2">NRRL 12052</strain>
    </source>
</reference>
<dbReference type="eggNOG" id="ENOG5033IY8">
    <property type="taxonomic scope" value="Bacteria"/>
</dbReference>
<proteinExistence type="predicted"/>
<gene>
    <name evidence="1" type="ORF">MB27_11755</name>
</gene>
<sequence>MSGCPVCLLPGDTASCARCGWTMRGPLLLGGADPATAAAFDRELRAASGSWDTAAAHRACEDHDLAAYGPLLRGPGSATVPEHVPPPPAVAPADLSPLLTRLVTGALPVLHFVEFTPDAAVRVPVTADRAGVPVAGSPVRLPWSTAVLGGDPVLRRFRLAGGVGRDPLPPGAFDDAVQRVLHHLPPGAGDTVLVDRHPGWVLLDHARRLAREQRRPVAELTRADAADPAEPLPTTVARLLRQAPLAYDYVLLGSVLDTGSGRVDLVPLTLFPAGTIVPAGKSVTRTVTLHGPPVAAESRTITVPVLARRGGQPADWPVLALPHTEIAEHATATLQVRLTGPGAVTCDNGTGPLRAGDPGSLHTGLRARTVRLPAPPPLDLACLIELCGGADPAEVRARLDLLLHTLDLVTDRYARRGGLRVAALGYFDHVYSEAGGDPRRELVRPVEFGAPPVVRAAVSAWRPARKERDYVTALGDALARVRRLRWRRDDPAVRRAVLVIGRRPPEPRAGTFDLVPRCPNRIDWQVESQRLRQAETRMVARIDVPAGWPGIDRDGRRAAGYAEQAWRALAADGLLRADGGPAEAVELLRLAPEEPGKRIFPFPFLVPPGTGP</sequence>
<evidence type="ECO:0000313" key="1">
    <source>
        <dbReference type="EMBL" id="KHD77404.1"/>
    </source>
</evidence>
<comment type="caution">
    <text evidence="1">The sequence shown here is derived from an EMBL/GenBank/DDBJ whole genome shotgun (WGS) entry which is preliminary data.</text>
</comment>
<dbReference type="RefSeq" id="WP_043524315.1">
    <property type="nucleotide sequence ID" value="NZ_BAABKU010000020.1"/>
</dbReference>
<keyword evidence="2" id="KW-1185">Reference proteome</keyword>
<organism evidence="1 2">
    <name type="scientific">Actinoplanes utahensis</name>
    <dbReference type="NCBI Taxonomy" id="1869"/>
    <lineage>
        <taxon>Bacteria</taxon>
        <taxon>Bacillati</taxon>
        <taxon>Actinomycetota</taxon>
        <taxon>Actinomycetes</taxon>
        <taxon>Micromonosporales</taxon>
        <taxon>Micromonosporaceae</taxon>
        <taxon>Actinoplanes</taxon>
    </lineage>
</organism>
<dbReference type="AlphaFoldDB" id="A0A0A6USH5"/>
<dbReference type="OrthoDB" id="3347713at2"/>
<dbReference type="Proteomes" id="UP000054537">
    <property type="component" value="Unassembled WGS sequence"/>
</dbReference>
<protein>
    <submittedName>
        <fullName evidence="1">Uncharacterized protein</fullName>
    </submittedName>
</protein>
<name>A0A0A6USH5_ACTUT</name>
<accession>A0A0A6USH5</accession>